<feature type="region of interest" description="Disordered" evidence="1">
    <location>
        <begin position="279"/>
        <end position="298"/>
    </location>
</feature>
<dbReference type="PANTHER" id="PTHR14336:SF15">
    <property type="entry name" value="DUAL ADAPTER FOR PHOSPHOTYROSINE AND 3-PHOSPHOTYROSINE AND 3-PHOSPHOINOSITIDE"/>
    <property type="match status" value="1"/>
</dbReference>
<dbReference type="SMART" id="SM00233">
    <property type="entry name" value="PH"/>
    <property type="match status" value="2"/>
</dbReference>
<evidence type="ECO:0000313" key="3">
    <source>
        <dbReference type="EMBL" id="KAL2888359.1"/>
    </source>
</evidence>
<dbReference type="Proteomes" id="UP001610728">
    <property type="component" value="Unassembled WGS sequence"/>
</dbReference>
<evidence type="ECO:0000313" key="4">
    <source>
        <dbReference type="Proteomes" id="UP001610728"/>
    </source>
</evidence>
<reference evidence="3 4" key="1">
    <citation type="submission" date="2020-05" db="EMBL/GenBank/DDBJ databases">
        <title>Ceratocystis lukuohia genome.</title>
        <authorList>
            <person name="Harrington T.C."/>
            <person name="Kim K."/>
            <person name="Mayers C.G."/>
        </authorList>
    </citation>
    <scope>NUCLEOTIDE SEQUENCE [LARGE SCALE GENOMIC DNA]</scope>
    <source>
        <strain evidence="3 4">C4212</strain>
    </source>
</reference>
<protein>
    <submittedName>
        <fullName evidence="3">PH domain-containing protein</fullName>
    </submittedName>
</protein>
<dbReference type="CDD" id="cd13298">
    <property type="entry name" value="PH1_PH_fungal"/>
    <property type="match status" value="1"/>
</dbReference>
<feature type="compositionally biased region" description="Polar residues" evidence="1">
    <location>
        <begin position="14"/>
        <end position="26"/>
    </location>
</feature>
<dbReference type="Pfam" id="PF00169">
    <property type="entry name" value="PH"/>
    <property type="match status" value="2"/>
</dbReference>
<accession>A0ABR4MJ97</accession>
<feature type="domain" description="PH" evidence="2">
    <location>
        <begin position="306"/>
        <end position="405"/>
    </location>
</feature>
<dbReference type="PROSITE" id="PS50003">
    <property type="entry name" value="PH_DOMAIN"/>
    <property type="match status" value="2"/>
</dbReference>
<feature type="region of interest" description="Disordered" evidence="1">
    <location>
        <begin position="200"/>
        <end position="233"/>
    </location>
</feature>
<gene>
    <name evidence="3" type="ORF">HOO65_040696</name>
</gene>
<feature type="domain" description="PH" evidence="2">
    <location>
        <begin position="65"/>
        <end position="162"/>
    </location>
</feature>
<dbReference type="CDD" id="cd13299">
    <property type="entry name" value="PH2_PH_fungal"/>
    <property type="match status" value="1"/>
</dbReference>
<dbReference type="InterPro" id="IPR011993">
    <property type="entry name" value="PH-like_dom_sf"/>
</dbReference>
<dbReference type="Gene3D" id="2.30.29.30">
    <property type="entry name" value="Pleckstrin-homology domain (PH domain)/Phosphotyrosine-binding domain (PTB)"/>
    <property type="match status" value="2"/>
</dbReference>
<dbReference type="InterPro" id="IPR001849">
    <property type="entry name" value="PH_domain"/>
</dbReference>
<feature type="region of interest" description="Disordered" evidence="1">
    <location>
        <begin position="1"/>
        <end position="53"/>
    </location>
</feature>
<dbReference type="RefSeq" id="XP_070859539.1">
    <property type="nucleotide sequence ID" value="XM_071002840.1"/>
</dbReference>
<evidence type="ECO:0000259" key="2">
    <source>
        <dbReference type="PROSITE" id="PS50003"/>
    </source>
</evidence>
<sequence length="420" mass="47248">MTAIAMSVAIPKPASQQDSTSNTADSQAPRLFQKSNTNDSISRQCDRRILGNSPVDQNGSFEFDRVLKSGYVQKRTQKTKTWKSVFVVLRPTSLSIYKTERETKLRNKIELADLTAVVHLKDPKHKRDHVFGLFSPSRNYHLQASSEAEANNWVDLIRTQARIEEEEEEMFLQSPQVRPGAAFMDRMFNKKRPMVGESDGCNAASGLGDDRVLSSSPELQVKPPTPRLNSPPMSMVMDYSGLSSNEMASDFSDADVPRRFVPIASDKNSAGVVHEDNPAPAKRLSMPQVPPAANSVGHTTVPDPDRVIWHDWLWMQRSKGGVRQWRNYWAVLRPRNLILYRDQTEYTAQFILPLGSIVNAVDMDPVSKTKKYCLQVITEEKTFKFCAHDEESLVQCLGAFKSLLAKRRELEAAAAAHARN</sequence>
<dbReference type="InterPro" id="IPR051707">
    <property type="entry name" value="PI-Interact_SigTrans_Reg"/>
</dbReference>
<comment type="caution">
    <text evidence="3">The sequence shown here is derived from an EMBL/GenBank/DDBJ whole genome shotgun (WGS) entry which is preliminary data.</text>
</comment>
<feature type="compositionally biased region" description="Polar residues" evidence="1">
    <location>
        <begin position="33"/>
        <end position="43"/>
    </location>
</feature>
<name>A0ABR4MJ97_9PEZI</name>
<proteinExistence type="predicted"/>
<dbReference type="GeneID" id="98118472"/>
<dbReference type="PANTHER" id="PTHR14336">
    <property type="entry name" value="TANDEM PH DOMAIN CONTAINING PROTEIN"/>
    <property type="match status" value="1"/>
</dbReference>
<dbReference type="SUPFAM" id="SSF50729">
    <property type="entry name" value="PH domain-like"/>
    <property type="match status" value="2"/>
</dbReference>
<keyword evidence="4" id="KW-1185">Reference proteome</keyword>
<evidence type="ECO:0000256" key="1">
    <source>
        <dbReference type="SAM" id="MobiDB-lite"/>
    </source>
</evidence>
<dbReference type="EMBL" id="JABSNW010000004">
    <property type="protein sequence ID" value="KAL2888359.1"/>
    <property type="molecule type" value="Genomic_DNA"/>
</dbReference>
<organism evidence="3 4">
    <name type="scientific">Ceratocystis lukuohia</name>
    <dbReference type="NCBI Taxonomy" id="2019550"/>
    <lineage>
        <taxon>Eukaryota</taxon>
        <taxon>Fungi</taxon>
        <taxon>Dikarya</taxon>
        <taxon>Ascomycota</taxon>
        <taxon>Pezizomycotina</taxon>
        <taxon>Sordariomycetes</taxon>
        <taxon>Hypocreomycetidae</taxon>
        <taxon>Microascales</taxon>
        <taxon>Ceratocystidaceae</taxon>
        <taxon>Ceratocystis</taxon>
    </lineage>
</organism>